<dbReference type="Proteomes" id="UP001177021">
    <property type="component" value="Unassembled WGS sequence"/>
</dbReference>
<gene>
    <name evidence="1" type="ORF">MILVUS5_LOCUS39386</name>
</gene>
<accession>A0ACB0MBB3</accession>
<sequence length="274" mass="31607">MEAMKGCHDNKGSRRLEEEQEEDCNKDLEAAKTRGVVANDVVTETELNKIRLVRAFVEKHDPSSKEEDDLMIRRFLRARDLDVEKASAMFLKYLKWRHSFVPNGSISTSQVPNEIADDKAFCQGHDKIGRPILLVLGRKHFQKKDGLDEFKRFAVYCLEKMCASMPPGEEKFVSIAELKGWGYANSDVRGYINALSILQDYYPERLGKLFILHAPYIFMKVWKIIYPFIDNKTKKKIIFVENNKLKSTLLEDIDESQLPEIYGGKLQLVPIQNS</sequence>
<protein>
    <submittedName>
        <fullName evidence="1">Uncharacterized protein</fullName>
    </submittedName>
</protein>
<keyword evidence="2" id="KW-1185">Reference proteome</keyword>
<evidence type="ECO:0000313" key="2">
    <source>
        <dbReference type="Proteomes" id="UP001177021"/>
    </source>
</evidence>
<comment type="caution">
    <text evidence="1">The sequence shown here is derived from an EMBL/GenBank/DDBJ whole genome shotgun (WGS) entry which is preliminary data.</text>
</comment>
<evidence type="ECO:0000313" key="1">
    <source>
        <dbReference type="EMBL" id="CAJ2676712.1"/>
    </source>
</evidence>
<organism evidence="1 2">
    <name type="scientific">Trifolium pratense</name>
    <name type="common">Red clover</name>
    <dbReference type="NCBI Taxonomy" id="57577"/>
    <lineage>
        <taxon>Eukaryota</taxon>
        <taxon>Viridiplantae</taxon>
        <taxon>Streptophyta</taxon>
        <taxon>Embryophyta</taxon>
        <taxon>Tracheophyta</taxon>
        <taxon>Spermatophyta</taxon>
        <taxon>Magnoliopsida</taxon>
        <taxon>eudicotyledons</taxon>
        <taxon>Gunneridae</taxon>
        <taxon>Pentapetalae</taxon>
        <taxon>rosids</taxon>
        <taxon>fabids</taxon>
        <taxon>Fabales</taxon>
        <taxon>Fabaceae</taxon>
        <taxon>Papilionoideae</taxon>
        <taxon>50 kb inversion clade</taxon>
        <taxon>NPAAA clade</taxon>
        <taxon>Hologalegina</taxon>
        <taxon>IRL clade</taxon>
        <taxon>Trifolieae</taxon>
        <taxon>Trifolium</taxon>
    </lineage>
</organism>
<proteinExistence type="predicted"/>
<dbReference type="EMBL" id="CASHSV030000823">
    <property type="protein sequence ID" value="CAJ2676712.1"/>
    <property type="molecule type" value="Genomic_DNA"/>
</dbReference>
<reference evidence="1" key="1">
    <citation type="submission" date="2023-10" db="EMBL/GenBank/DDBJ databases">
        <authorList>
            <person name="Rodriguez Cubillos JULIANA M."/>
            <person name="De Vega J."/>
        </authorList>
    </citation>
    <scope>NUCLEOTIDE SEQUENCE</scope>
</reference>
<name>A0ACB0MBB3_TRIPR</name>